<keyword evidence="1" id="KW-1133">Transmembrane helix</keyword>
<keyword evidence="3" id="KW-1185">Reference proteome</keyword>
<proteinExistence type="predicted"/>
<protein>
    <submittedName>
        <fullName evidence="2">Uncharacterized protein</fullName>
    </submittedName>
</protein>
<sequence length="77" mass="8185">MPSARPHRNRPAGSGTPHNSAPAIWPLLIFVLVLVILLVGAGLTYVTWRYPSLGTPLTVAFGGITLLISIAIALARR</sequence>
<keyword evidence="1" id="KW-0472">Membrane</keyword>
<accession>A0A101SJS9</accession>
<feature type="transmembrane region" description="Helical" evidence="1">
    <location>
        <begin position="21"/>
        <end position="45"/>
    </location>
</feature>
<comment type="caution">
    <text evidence="2">The sequence shown here is derived from an EMBL/GenBank/DDBJ whole genome shotgun (WGS) entry which is preliminary data.</text>
</comment>
<feature type="transmembrane region" description="Helical" evidence="1">
    <location>
        <begin position="57"/>
        <end position="75"/>
    </location>
</feature>
<gene>
    <name evidence="2" type="ORF">AQJ66_36220</name>
</gene>
<evidence type="ECO:0000313" key="3">
    <source>
        <dbReference type="Proteomes" id="UP000053024"/>
    </source>
</evidence>
<keyword evidence="1" id="KW-0812">Transmembrane</keyword>
<name>A0A101SJS9_9ACTN</name>
<evidence type="ECO:0000256" key="1">
    <source>
        <dbReference type="SAM" id="Phobius"/>
    </source>
</evidence>
<evidence type="ECO:0000313" key="2">
    <source>
        <dbReference type="EMBL" id="KUN75310.1"/>
    </source>
</evidence>
<dbReference type="Proteomes" id="UP000053024">
    <property type="component" value="Unassembled WGS sequence"/>
</dbReference>
<organism evidence="2 3">
    <name type="scientific">Streptomyces bungoensis</name>
    <dbReference type="NCBI Taxonomy" id="285568"/>
    <lineage>
        <taxon>Bacteria</taxon>
        <taxon>Bacillati</taxon>
        <taxon>Actinomycetota</taxon>
        <taxon>Actinomycetes</taxon>
        <taxon>Kitasatosporales</taxon>
        <taxon>Streptomycetaceae</taxon>
        <taxon>Streptomyces</taxon>
    </lineage>
</organism>
<dbReference type="AlphaFoldDB" id="A0A101SJS9"/>
<reference evidence="2 3" key="1">
    <citation type="submission" date="2015-10" db="EMBL/GenBank/DDBJ databases">
        <title>Draft genome sequence of Streptomyces bungoensis DSM 41781, type strain for the species Streptomyces bungoensis.</title>
        <authorList>
            <person name="Ruckert C."/>
            <person name="Winkler A."/>
            <person name="Kalinowski J."/>
            <person name="Kampfer P."/>
            <person name="Glaeser S."/>
        </authorList>
    </citation>
    <scope>NUCLEOTIDE SEQUENCE [LARGE SCALE GENOMIC DNA]</scope>
    <source>
        <strain evidence="2 3">DSM 41781</strain>
    </source>
</reference>
<dbReference type="EMBL" id="LMWX01000097">
    <property type="protein sequence ID" value="KUN75310.1"/>
    <property type="molecule type" value="Genomic_DNA"/>
</dbReference>